<protein>
    <recommendedName>
        <fullName evidence="3">CPAF-like PDZ domain-containing protein</fullName>
    </recommendedName>
</protein>
<dbReference type="Proteomes" id="UP000193144">
    <property type="component" value="Unassembled WGS sequence"/>
</dbReference>
<feature type="chain" id="PRO_5011965680" description="CPAF-like PDZ domain-containing protein" evidence="2">
    <location>
        <begin position="18"/>
        <end position="870"/>
    </location>
</feature>
<evidence type="ECO:0000313" key="5">
    <source>
        <dbReference type="Proteomes" id="UP000193144"/>
    </source>
</evidence>
<keyword evidence="5" id="KW-1185">Reference proteome</keyword>
<dbReference type="Pfam" id="PF23658">
    <property type="entry name" value="PDZ_CPAF_rel"/>
    <property type="match status" value="1"/>
</dbReference>
<comment type="caution">
    <text evidence="4">The sequence shown here is derived from an EMBL/GenBank/DDBJ whole genome shotgun (WGS) entry which is preliminary data.</text>
</comment>
<organism evidence="4 5">
    <name type="scientific">Clohesyomyces aquaticus</name>
    <dbReference type="NCBI Taxonomy" id="1231657"/>
    <lineage>
        <taxon>Eukaryota</taxon>
        <taxon>Fungi</taxon>
        <taxon>Dikarya</taxon>
        <taxon>Ascomycota</taxon>
        <taxon>Pezizomycotina</taxon>
        <taxon>Dothideomycetes</taxon>
        <taxon>Pleosporomycetidae</taxon>
        <taxon>Pleosporales</taxon>
        <taxon>Lindgomycetaceae</taxon>
        <taxon>Clohesyomyces</taxon>
    </lineage>
</organism>
<dbReference type="PANTHER" id="PTHR37049:SF5">
    <property type="entry name" value="TAIL SPECIFIC PROTEASE DOMAIN-CONTAINING PROTEIN"/>
    <property type="match status" value="1"/>
</dbReference>
<dbReference type="SUPFAM" id="SSF52096">
    <property type="entry name" value="ClpP/crotonase"/>
    <property type="match status" value="1"/>
</dbReference>
<sequence>MALLRFAVLSLVTYCRAQTVSHSQPIILPTGPANPASTACGDIIVEKEQTGNRFFWASDVFECLQSVPFDPAVASRFLGHYNQTLQFQSTLAFLKQPPQGYQQPSIDVLEELNRIQDNVNAGLYTTQYIFEAEIQLVINRIHDAHISLSGGILAPFGFASPYGLISASADGHQTPSIYILDDVVESQLEEWTPSPITHINGIDAVEYLTSFADLNSQGYLEANADWNALFGSPTIDIQDFSSALQSATFYPGDELNFTCANGTEINTWWEAVYTESYETGPLTTAGDFYNYFVLGLLPASYDPDVEWWPPEVTAEGGSKAKRAEPTEPNYGCSDQNPQPQNWCQESYGAYPNNPDVAQESLNSSGVVTGYLLDDISTGVLSIPSFFQTDDDRLYFIDAVEGFVNLATEHNTSKVVIDLQQNRGGEILLALSVFKMFFPDLDPYTGSRIRSHELSDVLGNAYSTWWDEGGAEDADYEFLASSEWIATNRINDATGADFKSWAEYYGPILDRDDAFSAVQSYNLSDEKFDFAAFNNLVPYGYTKSNDSVTQKTKWAPQDIVLLTDGLCSSACAYFVELMAHYAGVHTIVAGGRPTDGPMQTASGNRGAHSYTSAQLDSDFTGVNETLNNTTAFSRLPNRTDTGMWIDYATLNIRDQMRQDDPIPLQFKYEAAECRIYYTLANAYNMSRLWRDAAAATWTDTSLCVHNSVGYAVRVNDTETKAPPPRKEYPIVIDLGENPSLNPNYNATFEILDTVRHSRKGKLHVEECLETADCTGTYECIVARYKSTSGHRSCVKVCAVVADSESSICQPESGFVFKRGGIAESKGHNTDPKSKKTKKPRARSSKKVQTGHCIPTKATLRENKIETATCPS</sequence>
<accession>A0A1Y1Z8G8</accession>
<evidence type="ECO:0000256" key="1">
    <source>
        <dbReference type="SAM" id="MobiDB-lite"/>
    </source>
</evidence>
<dbReference type="AlphaFoldDB" id="A0A1Y1Z8G8"/>
<name>A0A1Y1Z8G8_9PLEO</name>
<dbReference type="PANTHER" id="PTHR37049">
    <property type="entry name" value="PEPTIDASE S41 FAMILY PROTEIN"/>
    <property type="match status" value="1"/>
</dbReference>
<dbReference type="EMBL" id="MCFA01000117">
    <property type="protein sequence ID" value="ORY06404.1"/>
    <property type="molecule type" value="Genomic_DNA"/>
</dbReference>
<dbReference type="InterPro" id="IPR029045">
    <property type="entry name" value="ClpP/crotonase-like_dom_sf"/>
</dbReference>
<feature type="region of interest" description="Disordered" evidence="1">
    <location>
        <begin position="819"/>
        <end position="849"/>
    </location>
</feature>
<dbReference type="GO" id="GO:0008236">
    <property type="term" value="F:serine-type peptidase activity"/>
    <property type="evidence" value="ECO:0007669"/>
    <property type="project" value="InterPro"/>
</dbReference>
<feature type="domain" description="CPAF-like PDZ" evidence="3">
    <location>
        <begin position="158"/>
        <end position="276"/>
    </location>
</feature>
<dbReference type="OrthoDB" id="27214at2759"/>
<evidence type="ECO:0000313" key="4">
    <source>
        <dbReference type="EMBL" id="ORY06404.1"/>
    </source>
</evidence>
<gene>
    <name evidence="4" type="ORF">BCR34DRAFT_571405</name>
</gene>
<feature type="compositionally biased region" description="Basic and acidic residues" evidence="1">
    <location>
        <begin position="823"/>
        <end position="832"/>
    </location>
</feature>
<evidence type="ECO:0000259" key="3">
    <source>
        <dbReference type="Pfam" id="PF23658"/>
    </source>
</evidence>
<feature type="signal peptide" evidence="2">
    <location>
        <begin position="1"/>
        <end position="17"/>
    </location>
</feature>
<keyword evidence="2" id="KW-0732">Signal</keyword>
<evidence type="ECO:0000256" key="2">
    <source>
        <dbReference type="SAM" id="SignalP"/>
    </source>
</evidence>
<reference evidence="4 5" key="1">
    <citation type="submission" date="2016-07" db="EMBL/GenBank/DDBJ databases">
        <title>Pervasive Adenine N6-methylation of Active Genes in Fungi.</title>
        <authorList>
            <consortium name="DOE Joint Genome Institute"/>
            <person name="Mondo S.J."/>
            <person name="Dannebaum R.O."/>
            <person name="Kuo R.C."/>
            <person name="Labutti K."/>
            <person name="Haridas S."/>
            <person name="Kuo A."/>
            <person name="Salamov A."/>
            <person name="Ahrendt S.R."/>
            <person name="Lipzen A."/>
            <person name="Sullivan W."/>
            <person name="Andreopoulos W.B."/>
            <person name="Clum A."/>
            <person name="Lindquist E."/>
            <person name="Daum C."/>
            <person name="Ramamoorthy G.K."/>
            <person name="Gryganskyi A."/>
            <person name="Culley D."/>
            <person name="Magnuson J.K."/>
            <person name="James T.Y."/>
            <person name="O'Malley M.A."/>
            <person name="Stajich J.E."/>
            <person name="Spatafora J.W."/>
            <person name="Visel A."/>
            <person name="Grigoriev I.V."/>
        </authorList>
    </citation>
    <scope>NUCLEOTIDE SEQUENCE [LARGE SCALE GENOMIC DNA]</scope>
    <source>
        <strain evidence="4 5">CBS 115471</strain>
    </source>
</reference>
<dbReference type="InterPro" id="IPR056186">
    <property type="entry name" value="PDZ_CPAF-rel"/>
</dbReference>
<dbReference type="InterPro" id="IPR052766">
    <property type="entry name" value="S41A_metabolite_peptidase"/>
</dbReference>
<dbReference type="Gene3D" id="3.90.226.10">
    <property type="entry name" value="2-enoyl-CoA Hydratase, Chain A, domain 1"/>
    <property type="match status" value="1"/>
</dbReference>
<feature type="region of interest" description="Disordered" evidence="1">
    <location>
        <begin position="312"/>
        <end position="337"/>
    </location>
</feature>
<proteinExistence type="predicted"/>
<feature type="compositionally biased region" description="Basic residues" evidence="1">
    <location>
        <begin position="833"/>
        <end position="844"/>
    </location>
</feature>
<dbReference type="GO" id="GO:0006508">
    <property type="term" value="P:proteolysis"/>
    <property type="evidence" value="ECO:0007669"/>
    <property type="project" value="InterPro"/>
</dbReference>
<dbReference type="STRING" id="1231657.A0A1Y1Z8G8"/>